<dbReference type="RefSeq" id="WP_380028712.1">
    <property type="nucleotide sequence ID" value="NZ_JBHSHC010000143.1"/>
</dbReference>
<evidence type="ECO:0000256" key="9">
    <source>
        <dbReference type="RuleBase" id="RU365015"/>
    </source>
</evidence>
<dbReference type="InterPro" id="IPR023296">
    <property type="entry name" value="Glyco_hydro_beta-prop_sf"/>
</dbReference>
<dbReference type="Pfam" id="PF00251">
    <property type="entry name" value="Glyco_hydro_32N"/>
    <property type="match status" value="1"/>
</dbReference>
<evidence type="ECO:0000256" key="6">
    <source>
        <dbReference type="ARBA" id="ARBA00023295"/>
    </source>
</evidence>
<dbReference type="SMART" id="SM00640">
    <property type="entry name" value="Glyco_32"/>
    <property type="match status" value="1"/>
</dbReference>
<keyword evidence="6 8" id="KW-0326">Glycosidase</keyword>
<keyword evidence="9" id="KW-0119">Carbohydrate metabolism</keyword>
<evidence type="ECO:0000256" key="2">
    <source>
        <dbReference type="ARBA" id="ARBA00009902"/>
    </source>
</evidence>
<dbReference type="CDD" id="cd18623">
    <property type="entry name" value="GH32_ScrB-like"/>
    <property type="match status" value="1"/>
</dbReference>
<dbReference type="PANTHER" id="PTHR43101">
    <property type="entry name" value="BETA-FRUCTOSIDASE"/>
    <property type="match status" value="1"/>
</dbReference>
<sequence length="487" mass="55460">MDSANHLPDDIHRLAYHIMAPANWINDPNGLVQYKGEYHVFYQHHPDSPKWGPMHWGHVKSKDLVHWERLSIALAPSEAYDRDGCFSGSAVVDDHGVLTLIYTGNIWMKEDQSELKQYQCAATSTDGVTFVKDPANPVIAEPPFDCCGHIRDPKVWKHEDQWYMILGTREGNHGKVVLYRSKDLRSWNYIGIAAESDGTLGYMWECPDLFRLNGKDVLVFSPQGIEPQGDKYNNLHQTGYLVGNLDYQTGKFQHGGFEELDKGFDFYAAQTFHDEQGRRILIAWMDMWESYMPTQTKGWGGALTIPRLLELTPENKLLMKPVPELELLRKEHDHAQSIEVTPLQSDYLSHIKGDCLEIVAEFSLAACDASEFGIKVRCSEDYTEETVIRFDVNDSAVIFDRTRSGIGEEGIRRAFLDVSGKKSIKFHLFVDRSSVELFVNDGELAMTGRIYPNSSSNKVDIFAEGGCVQVLSWNSWKLKDIWIEARK</sequence>
<dbReference type="InterPro" id="IPR001362">
    <property type="entry name" value="Glyco_hydro_32"/>
</dbReference>
<dbReference type="SUPFAM" id="SSF49899">
    <property type="entry name" value="Concanavalin A-like lectins/glucanases"/>
    <property type="match status" value="1"/>
</dbReference>
<comment type="similarity">
    <text evidence="2 8">Belongs to the glycosyl hydrolase 32 family.</text>
</comment>
<gene>
    <name evidence="12" type="ORF">ACFO8Q_20980</name>
</gene>
<evidence type="ECO:0000259" key="11">
    <source>
        <dbReference type="Pfam" id="PF08244"/>
    </source>
</evidence>
<evidence type="ECO:0000313" key="13">
    <source>
        <dbReference type="Proteomes" id="UP001596002"/>
    </source>
</evidence>
<organism evidence="12 13">
    <name type="scientific">Effusibacillus consociatus</name>
    <dbReference type="NCBI Taxonomy" id="1117041"/>
    <lineage>
        <taxon>Bacteria</taxon>
        <taxon>Bacillati</taxon>
        <taxon>Bacillota</taxon>
        <taxon>Bacilli</taxon>
        <taxon>Bacillales</taxon>
        <taxon>Alicyclobacillaceae</taxon>
        <taxon>Effusibacillus</taxon>
    </lineage>
</organism>
<dbReference type="InterPro" id="IPR013320">
    <property type="entry name" value="ConA-like_dom_sf"/>
</dbReference>
<keyword evidence="9" id="KW-0963">Cytoplasm</keyword>
<evidence type="ECO:0000259" key="10">
    <source>
        <dbReference type="Pfam" id="PF00251"/>
    </source>
</evidence>
<evidence type="ECO:0000256" key="3">
    <source>
        <dbReference type="ARBA" id="ARBA00012758"/>
    </source>
</evidence>
<dbReference type="Proteomes" id="UP001596002">
    <property type="component" value="Unassembled WGS sequence"/>
</dbReference>
<comment type="subcellular location">
    <subcellularLocation>
        <location evidence="9">Cytoplasm</location>
    </subcellularLocation>
</comment>
<dbReference type="NCBIfam" id="TIGR01322">
    <property type="entry name" value="scrB_fam"/>
    <property type="match status" value="1"/>
</dbReference>
<keyword evidence="13" id="KW-1185">Reference proteome</keyword>
<dbReference type="Gene3D" id="2.60.120.560">
    <property type="entry name" value="Exo-inulinase, domain 1"/>
    <property type="match status" value="1"/>
</dbReference>
<reference evidence="13" key="1">
    <citation type="journal article" date="2019" name="Int. J. Syst. Evol. Microbiol.">
        <title>The Global Catalogue of Microorganisms (GCM) 10K type strain sequencing project: providing services to taxonomists for standard genome sequencing and annotation.</title>
        <authorList>
            <consortium name="The Broad Institute Genomics Platform"/>
            <consortium name="The Broad Institute Genome Sequencing Center for Infectious Disease"/>
            <person name="Wu L."/>
            <person name="Ma J."/>
        </authorList>
    </citation>
    <scope>NUCLEOTIDE SEQUENCE [LARGE SCALE GENOMIC DNA]</scope>
    <source>
        <strain evidence="13">WYCCWR 12678</strain>
    </source>
</reference>
<feature type="domain" description="Glycosyl hydrolase family 32 N-terminal" evidence="10">
    <location>
        <begin position="17"/>
        <end position="321"/>
    </location>
</feature>
<comment type="catalytic activity">
    <reaction evidence="8">
        <text>Hydrolysis of terminal non-reducing beta-D-fructofuranoside residues in beta-D-fructofuranosides.</text>
        <dbReference type="EC" id="3.2.1.26"/>
    </reaction>
</comment>
<dbReference type="GO" id="GO:0016787">
    <property type="term" value="F:hydrolase activity"/>
    <property type="evidence" value="ECO:0007669"/>
    <property type="project" value="UniProtKB-KW"/>
</dbReference>
<name>A0ABV9Q955_9BACL</name>
<proteinExistence type="inferred from homology"/>
<accession>A0ABV9Q955</accession>
<evidence type="ECO:0000256" key="8">
    <source>
        <dbReference type="RuleBase" id="RU362110"/>
    </source>
</evidence>
<evidence type="ECO:0000256" key="4">
    <source>
        <dbReference type="ARBA" id="ARBA00019623"/>
    </source>
</evidence>
<evidence type="ECO:0000313" key="12">
    <source>
        <dbReference type="EMBL" id="MFC4769787.1"/>
    </source>
</evidence>
<evidence type="ECO:0000256" key="5">
    <source>
        <dbReference type="ARBA" id="ARBA00022801"/>
    </source>
</evidence>
<dbReference type="PANTHER" id="PTHR43101:SF1">
    <property type="entry name" value="BETA-FRUCTOSIDASE"/>
    <property type="match status" value="1"/>
</dbReference>
<dbReference type="EC" id="3.2.1.26" evidence="3 8"/>
<dbReference type="Pfam" id="PF08244">
    <property type="entry name" value="Glyco_hydro_32C"/>
    <property type="match status" value="1"/>
</dbReference>
<evidence type="ECO:0000256" key="7">
    <source>
        <dbReference type="ARBA" id="ARBA00033367"/>
    </source>
</evidence>
<protein>
    <recommendedName>
        <fullName evidence="4 8">Sucrose-6-phosphate hydrolase</fullName>
        <ecNumber evidence="3 8">3.2.1.26</ecNumber>
    </recommendedName>
    <alternativeName>
        <fullName evidence="7 9">Invertase</fullName>
    </alternativeName>
</protein>
<comment type="function">
    <text evidence="9">Enables the bacterium to metabolize sucrose as a sole carbon source.</text>
</comment>
<dbReference type="EMBL" id="JBHSHC010000143">
    <property type="protein sequence ID" value="MFC4769787.1"/>
    <property type="molecule type" value="Genomic_DNA"/>
</dbReference>
<keyword evidence="5 8" id="KW-0378">Hydrolase</keyword>
<comment type="caution">
    <text evidence="12">The sequence shown here is derived from an EMBL/GenBank/DDBJ whole genome shotgun (WGS) entry which is preliminary data.</text>
</comment>
<evidence type="ECO:0000256" key="1">
    <source>
        <dbReference type="ARBA" id="ARBA00004914"/>
    </source>
</evidence>
<dbReference type="InterPro" id="IPR006232">
    <property type="entry name" value="Suc6P_hydrolase"/>
</dbReference>
<dbReference type="InterPro" id="IPR051214">
    <property type="entry name" value="GH32_Enzymes"/>
</dbReference>
<comment type="pathway">
    <text evidence="1 9">Glycan biosynthesis; sucrose metabolism.</text>
</comment>
<dbReference type="InterPro" id="IPR013189">
    <property type="entry name" value="Glyco_hydro_32_C"/>
</dbReference>
<dbReference type="InterPro" id="IPR013148">
    <property type="entry name" value="Glyco_hydro_32_N"/>
</dbReference>
<dbReference type="SUPFAM" id="SSF75005">
    <property type="entry name" value="Arabinanase/levansucrase/invertase"/>
    <property type="match status" value="1"/>
</dbReference>
<dbReference type="Gene3D" id="2.115.10.20">
    <property type="entry name" value="Glycosyl hydrolase domain, family 43"/>
    <property type="match status" value="1"/>
</dbReference>
<feature type="domain" description="Glycosyl hydrolase family 32 C-terminal" evidence="11">
    <location>
        <begin position="324"/>
        <end position="476"/>
    </location>
</feature>